<feature type="transmembrane region" description="Helical" evidence="7">
    <location>
        <begin position="161"/>
        <end position="183"/>
    </location>
</feature>
<evidence type="ECO:0008006" key="10">
    <source>
        <dbReference type="Google" id="ProtNLM"/>
    </source>
</evidence>
<dbReference type="PANTHER" id="PTHR30589:SF0">
    <property type="entry name" value="PHOSPHATIDYLGLYCEROL--PROLIPOPROTEIN DIACYLGLYCERYL TRANSFERASE"/>
    <property type="match status" value="1"/>
</dbReference>
<feature type="transmembrane region" description="Helical" evidence="7">
    <location>
        <begin position="204"/>
        <end position="227"/>
    </location>
</feature>
<comment type="similarity">
    <text evidence="1">Belongs to the Lgt family.</text>
</comment>
<dbReference type="Proteomes" id="UP000247892">
    <property type="component" value="Unassembled WGS sequence"/>
</dbReference>
<gene>
    <name evidence="8" type="ORF">BA062_37400</name>
</gene>
<dbReference type="Pfam" id="PF01790">
    <property type="entry name" value="LGT"/>
    <property type="match status" value="1"/>
</dbReference>
<keyword evidence="6 7" id="KW-0472">Membrane</keyword>
<evidence type="ECO:0000313" key="9">
    <source>
        <dbReference type="Proteomes" id="UP000247892"/>
    </source>
</evidence>
<evidence type="ECO:0000256" key="5">
    <source>
        <dbReference type="ARBA" id="ARBA00022989"/>
    </source>
</evidence>
<evidence type="ECO:0000256" key="2">
    <source>
        <dbReference type="ARBA" id="ARBA00022475"/>
    </source>
</evidence>
<keyword evidence="4 7" id="KW-0812">Transmembrane</keyword>
<evidence type="ECO:0000256" key="1">
    <source>
        <dbReference type="ARBA" id="ARBA00007150"/>
    </source>
</evidence>
<evidence type="ECO:0000313" key="8">
    <source>
        <dbReference type="EMBL" id="PXY17564.1"/>
    </source>
</evidence>
<keyword evidence="9" id="KW-1185">Reference proteome</keyword>
<feature type="transmembrane region" description="Helical" evidence="7">
    <location>
        <begin position="336"/>
        <end position="354"/>
    </location>
</feature>
<feature type="transmembrane region" description="Helical" evidence="7">
    <location>
        <begin position="302"/>
        <end position="324"/>
    </location>
</feature>
<reference evidence="8 9" key="1">
    <citation type="submission" date="2016-07" db="EMBL/GenBank/DDBJ databases">
        <title>Draft genome sequence of Prauserella sp. YIM 121212, isolated from alkaline soil.</title>
        <authorList>
            <person name="Ruckert C."/>
            <person name="Albersmeier A."/>
            <person name="Jiang C.-L."/>
            <person name="Jiang Y."/>
            <person name="Kalinowski J."/>
            <person name="Schneider O."/>
            <person name="Winkler A."/>
            <person name="Zotchev S.B."/>
        </authorList>
    </citation>
    <scope>NUCLEOTIDE SEQUENCE [LARGE SCALE GENOMIC DNA]</scope>
    <source>
        <strain evidence="8 9">YIM 121212</strain>
    </source>
</reference>
<dbReference type="AlphaFoldDB" id="A0A318LCI8"/>
<evidence type="ECO:0000256" key="6">
    <source>
        <dbReference type="ARBA" id="ARBA00023136"/>
    </source>
</evidence>
<evidence type="ECO:0000256" key="4">
    <source>
        <dbReference type="ARBA" id="ARBA00022692"/>
    </source>
</evidence>
<evidence type="ECO:0000256" key="7">
    <source>
        <dbReference type="SAM" id="Phobius"/>
    </source>
</evidence>
<proteinExistence type="inferred from homology"/>
<accession>A0A318LCI8</accession>
<comment type="caution">
    <text evidence="8">The sequence shown here is derived from an EMBL/GenBank/DDBJ whole genome shotgun (WGS) entry which is preliminary data.</text>
</comment>
<feature type="transmembrane region" description="Helical" evidence="7">
    <location>
        <begin position="233"/>
        <end position="253"/>
    </location>
</feature>
<dbReference type="InterPro" id="IPR001640">
    <property type="entry name" value="Lgt"/>
</dbReference>
<keyword evidence="5 7" id="KW-1133">Transmembrane helix</keyword>
<keyword evidence="2" id="KW-1003">Cell membrane</keyword>
<dbReference type="GO" id="GO:0008961">
    <property type="term" value="F:phosphatidylglycerol-prolipoprotein diacylglyceryl transferase activity"/>
    <property type="evidence" value="ECO:0007669"/>
    <property type="project" value="InterPro"/>
</dbReference>
<name>A0A318LCI8_9PSEU</name>
<dbReference type="EMBL" id="MASU01000026">
    <property type="protein sequence ID" value="PXY17564.1"/>
    <property type="molecule type" value="Genomic_DNA"/>
</dbReference>
<feature type="transmembrane region" description="Helical" evidence="7">
    <location>
        <begin position="132"/>
        <end position="155"/>
    </location>
</feature>
<keyword evidence="3" id="KW-0808">Transferase</keyword>
<dbReference type="PANTHER" id="PTHR30589">
    <property type="entry name" value="PROLIPOPROTEIN DIACYLGLYCERYL TRANSFERASE"/>
    <property type="match status" value="1"/>
</dbReference>
<sequence length="355" mass="36825">MDEEQPAARGCLSAALAGAEPQGLAATYSFEVPESGGPYSGAIRFVGTRVRVLGKPDPGDRFERIEGFDGLEPGSGRAAITTRALGINPGEWRVTAMSAERSAAPTSMRLPRRVISTATTFGQLAQGPAVRLAAWPTLVGMGAVVAVVFQALLAGRAGIDVAAVLVMSLIGCILGFVGGKAYYLVLHHKHPRQFLSAGACIQGFLLVALGVIAVGAAALGIPIGVLLDTTAPGVFLGMAVGRPGCWLTGCCAGRPTSSRWGMWSSDRRLATRRFPVQLLEAAAALVIGAVSLILVLTTQPSIAGVIFVGAVAAYTFSRQLLFPLRTESRTRIGRSVTMVFCGVVLAATVSLPILA</sequence>
<dbReference type="GO" id="GO:0042158">
    <property type="term" value="P:lipoprotein biosynthetic process"/>
    <property type="evidence" value="ECO:0007669"/>
    <property type="project" value="InterPro"/>
</dbReference>
<organism evidence="8 9">
    <name type="scientific">Prauserella flavalba</name>
    <dbReference type="NCBI Taxonomy" id="1477506"/>
    <lineage>
        <taxon>Bacteria</taxon>
        <taxon>Bacillati</taxon>
        <taxon>Actinomycetota</taxon>
        <taxon>Actinomycetes</taxon>
        <taxon>Pseudonocardiales</taxon>
        <taxon>Pseudonocardiaceae</taxon>
        <taxon>Prauserella</taxon>
    </lineage>
</organism>
<dbReference type="GO" id="GO:0005886">
    <property type="term" value="C:plasma membrane"/>
    <property type="evidence" value="ECO:0007669"/>
    <property type="project" value="InterPro"/>
</dbReference>
<evidence type="ECO:0000256" key="3">
    <source>
        <dbReference type="ARBA" id="ARBA00022679"/>
    </source>
</evidence>
<feature type="transmembrane region" description="Helical" evidence="7">
    <location>
        <begin position="274"/>
        <end position="296"/>
    </location>
</feature>
<protein>
    <recommendedName>
        <fullName evidence="10">Prolipoprotein diacylglyceryl transferase</fullName>
    </recommendedName>
</protein>